<feature type="transmembrane region" description="Helical" evidence="1">
    <location>
        <begin position="43"/>
        <end position="64"/>
    </location>
</feature>
<evidence type="ECO:0000256" key="1">
    <source>
        <dbReference type="SAM" id="Phobius"/>
    </source>
</evidence>
<reference evidence="3" key="1">
    <citation type="journal article" date="2019" name="Int. J. Syst. Evol. Microbiol.">
        <title>The Global Catalogue of Microorganisms (GCM) 10K type strain sequencing project: providing services to taxonomists for standard genome sequencing and annotation.</title>
        <authorList>
            <consortium name="The Broad Institute Genomics Platform"/>
            <consortium name="The Broad Institute Genome Sequencing Center for Infectious Disease"/>
            <person name="Wu L."/>
            <person name="Ma J."/>
        </authorList>
    </citation>
    <scope>NUCLEOTIDE SEQUENCE [LARGE SCALE GENOMIC DNA]</scope>
    <source>
        <strain evidence="3">JCM 17250</strain>
    </source>
</reference>
<keyword evidence="1" id="KW-0812">Transmembrane</keyword>
<dbReference type="Proteomes" id="UP001501734">
    <property type="component" value="Unassembled WGS sequence"/>
</dbReference>
<evidence type="ECO:0008006" key="4">
    <source>
        <dbReference type="Google" id="ProtNLM"/>
    </source>
</evidence>
<feature type="transmembrane region" description="Helical" evidence="1">
    <location>
        <begin position="140"/>
        <end position="166"/>
    </location>
</feature>
<proteinExistence type="predicted"/>
<keyword evidence="1" id="KW-0472">Membrane</keyword>
<keyword evidence="1" id="KW-1133">Transmembrane helix</keyword>
<name>A0ABP7W2Q2_9BACI</name>
<accession>A0ABP7W2Q2</accession>
<dbReference type="EMBL" id="BAABDL010000141">
    <property type="protein sequence ID" value="GAA4079688.1"/>
    <property type="molecule type" value="Genomic_DNA"/>
</dbReference>
<gene>
    <name evidence="2" type="ORF">GCM10022410_24760</name>
</gene>
<evidence type="ECO:0000313" key="2">
    <source>
        <dbReference type="EMBL" id="GAA4079688.1"/>
    </source>
</evidence>
<protein>
    <recommendedName>
        <fullName evidence="4">DUF1461 domain-containing protein</fullName>
    </recommendedName>
</protein>
<sequence>MLKTNDNYQPVVVIRFYFLKKQVGDLRMNLLSFEANKIRNKRLLLALVIAPVLIVLTIFVSRLFTPVDFRSEEVTQANQLLADLSWQIPNYRHMELDPYFEVSEEDQLLIQYIPYTAGAEMHEQLFEIPTLMDFFRIVPLWQWLLMGAGLLLSNLFMINQLVYFVSTFFKNQWVVMASSLVILGLGFVIAIVWPHDIQAFLPFQYLDISQVLSGRVATIHEYSYLTWSTGMIVQTVTGIILLLLSLVKIRRTKHN</sequence>
<organism evidence="2 3">
    <name type="scientific">Amphibacillus indicireducens</name>
    <dbReference type="NCBI Taxonomy" id="1076330"/>
    <lineage>
        <taxon>Bacteria</taxon>
        <taxon>Bacillati</taxon>
        <taxon>Bacillota</taxon>
        <taxon>Bacilli</taxon>
        <taxon>Bacillales</taxon>
        <taxon>Bacillaceae</taxon>
        <taxon>Amphibacillus</taxon>
    </lineage>
</organism>
<evidence type="ECO:0000313" key="3">
    <source>
        <dbReference type="Proteomes" id="UP001501734"/>
    </source>
</evidence>
<feature type="transmembrane region" description="Helical" evidence="1">
    <location>
        <begin position="173"/>
        <end position="193"/>
    </location>
</feature>
<dbReference type="RefSeq" id="WP_344913782.1">
    <property type="nucleotide sequence ID" value="NZ_BAABDL010000141.1"/>
</dbReference>
<keyword evidence="3" id="KW-1185">Reference proteome</keyword>
<comment type="caution">
    <text evidence="2">The sequence shown here is derived from an EMBL/GenBank/DDBJ whole genome shotgun (WGS) entry which is preliminary data.</text>
</comment>
<feature type="transmembrane region" description="Helical" evidence="1">
    <location>
        <begin position="224"/>
        <end position="247"/>
    </location>
</feature>